<sequence length="20" mass="2337">MFKSHKNRTILQSINFSTIA</sequence>
<protein>
    <submittedName>
        <fullName evidence="1">Uncharacterized protein</fullName>
    </submittedName>
</protein>
<reference evidence="1" key="1">
    <citation type="submission" date="2022-11" db="EMBL/GenBank/DDBJ databases">
        <authorList>
            <person name="Hyden B.L."/>
            <person name="Feng K."/>
            <person name="Yates T."/>
            <person name="Jawdy S."/>
            <person name="Smart L.B."/>
            <person name="Muchero W."/>
        </authorList>
    </citation>
    <scope>NUCLEOTIDE SEQUENCE</scope>
    <source>
        <tissue evidence="1">Shoot tip</tissue>
    </source>
</reference>
<evidence type="ECO:0000313" key="2">
    <source>
        <dbReference type="Proteomes" id="UP001151752"/>
    </source>
</evidence>
<gene>
    <name evidence="1" type="ORF">OIU74_009979</name>
</gene>
<evidence type="ECO:0000313" key="1">
    <source>
        <dbReference type="EMBL" id="KAJ6708773.1"/>
    </source>
</evidence>
<keyword evidence="2" id="KW-1185">Reference proteome</keyword>
<dbReference type="EMBL" id="JAPFFM010000015">
    <property type="protein sequence ID" value="KAJ6708773.1"/>
    <property type="molecule type" value="Genomic_DNA"/>
</dbReference>
<dbReference type="AlphaFoldDB" id="A0A9Q0QL84"/>
<reference evidence="1" key="2">
    <citation type="journal article" date="2023" name="Int. J. Mol. Sci.">
        <title>De Novo Assembly and Annotation of 11 Diverse Shrub Willow (Salix) Genomes Reveals Novel Gene Organization in Sex-Linked Regions.</title>
        <authorList>
            <person name="Hyden B."/>
            <person name="Feng K."/>
            <person name="Yates T.B."/>
            <person name="Jawdy S."/>
            <person name="Cereghino C."/>
            <person name="Smart L.B."/>
            <person name="Muchero W."/>
        </authorList>
    </citation>
    <scope>NUCLEOTIDE SEQUENCE</scope>
    <source>
        <tissue evidence="1">Shoot tip</tissue>
    </source>
</reference>
<organism evidence="1 2">
    <name type="scientific">Salix koriyanagi</name>
    <dbReference type="NCBI Taxonomy" id="2511006"/>
    <lineage>
        <taxon>Eukaryota</taxon>
        <taxon>Viridiplantae</taxon>
        <taxon>Streptophyta</taxon>
        <taxon>Embryophyta</taxon>
        <taxon>Tracheophyta</taxon>
        <taxon>Spermatophyta</taxon>
        <taxon>Magnoliopsida</taxon>
        <taxon>eudicotyledons</taxon>
        <taxon>Gunneridae</taxon>
        <taxon>Pentapetalae</taxon>
        <taxon>rosids</taxon>
        <taxon>fabids</taxon>
        <taxon>Malpighiales</taxon>
        <taxon>Salicaceae</taxon>
        <taxon>Saliceae</taxon>
        <taxon>Salix</taxon>
    </lineage>
</organism>
<dbReference type="Proteomes" id="UP001151752">
    <property type="component" value="Chromosome 2"/>
</dbReference>
<proteinExistence type="predicted"/>
<accession>A0A9Q0QL84</accession>
<comment type="caution">
    <text evidence="1">The sequence shown here is derived from an EMBL/GenBank/DDBJ whole genome shotgun (WGS) entry which is preliminary data.</text>
</comment>
<name>A0A9Q0QL84_9ROSI</name>